<dbReference type="Gene3D" id="3.90.550.10">
    <property type="entry name" value="Spore Coat Polysaccharide Biosynthesis Protein SpsA, Chain A"/>
    <property type="match status" value="1"/>
</dbReference>
<dbReference type="GO" id="GO:0005829">
    <property type="term" value="C:cytosol"/>
    <property type="evidence" value="ECO:0007669"/>
    <property type="project" value="TreeGrafter"/>
</dbReference>
<name>A0A0F9PQW6_9ZZZZ</name>
<proteinExistence type="predicted"/>
<dbReference type="SUPFAM" id="SSF53448">
    <property type="entry name" value="Nucleotide-diphospho-sugar transferases"/>
    <property type="match status" value="1"/>
</dbReference>
<accession>A0A0F9PQW6</accession>
<dbReference type="EMBL" id="LAZR01005997">
    <property type="protein sequence ID" value="KKM95527.1"/>
    <property type="molecule type" value="Genomic_DNA"/>
</dbReference>
<reference evidence="1" key="1">
    <citation type="journal article" date="2015" name="Nature">
        <title>Complex archaea that bridge the gap between prokaryotes and eukaryotes.</title>
        <authorList>
            <person name="Spang A."/>
            <person name="Saw J.H."/>
            <person name="Jorgensen S.L."/>
            <person name="Zaremba-Niedzwiedzka K."/>
            <person name="Martijn J."/>
            <person name="Lind A.E."/>
            <person name="van Eijk R."/>
            <person name="Schleper C."/>
            <person name="Guy L."/>
            <person name="Ettema T.J."/>
        </authorList>
    </citation>
    <scope>NUCLEOTIDE SEQUENCE</scope>
</reference>
<evidence type="ECO:0000313" key="1">
    <source>
        <dbReference type="EMBL" id="KKM95527.1"/>
    </source>
</evidence>
<dbReference type="PANTHER" id="PTHR42866:SF1">
    <property type="entry name" value="SPORE COAT POLYSACCHARIDE BIOSYNTHESIS PROTEIN SPSF"/>
    <property type="match status" value="1"/>
</dbReference>
<dbReference type="Pfam" id="PF02348">
    <property type="entry name" value="CTP_transf_3"/>
    <property type="match status" value="1"/>
</dbReference>
<protein>
    <recommendedName>
        <fullName evidence="2">Acylneuraminate cytidylyltransferase</fullName>
    </recommendedName>
</protein>
<organism evidence="1">
    <name type="scientific">marine sediment metagenome</name>
    <dbReference type="NCBI Taxonomy" id="412755"/>
    <lineage>
        <taxon>unclassified sequences</taxon>
        <taxon>metagenomes</taxon>
        <taxon>ecological metagenomes</taxon>
    </lineage>
</organism>
<evidence type="ECO:0008006" key="2">
    <source>
        <dbReference type="Google" id="ProtNLM"/>
    </source>
</evidence>
<dbReference type="CDD" id="cd02518">
    <property type="entry name" value="GT2_SpsF"/>
    <property type="match status" value="1"/>
</dbReference>
<gene>
    <name evidence="1" type="ORF">LCGC14_1187280</name>
</gene>
<dbReference type="InterPro" id="IPR003329">
    <property type="entry name" value="Cytidylyl_trans"/>
</dbReference>
<dbReference type="AlphaFoldDB" id="A0A0F9PQW6"/>
<dbReference type="PANTHER" id="PTHR42866">
    <property type="entry name" value="3-DEOXY-MANNO-OCTULOSONATE CYTIDYLYLTRANSFERASE"/>
    <property type="match status" value="1"/>
</dbReference>
<dbReference type="InterPro" id="IPR029044">
    <property type="entry name" value="Nucleotide-diphossugar_trans"/>
</dbReference>
<sequence length="259" mass="30442">MKNILIISQARMASSRLPGKVLRNVFGKPLLWYLMERLKLVKKVNRILIATGSPETNQPIIDFAKEQNIDYFIGNEDDVLDRYYQAAKHYKGNIIVRITSDCPLMDPDLIDQGLEMFLNGNYAYISNGHPPTYPDGFDIEIFSFKALETAWMEAKLPSEREHVTAYIWNHEEKFSIGNFENEINLSKYRLTIDTPEDFTLISIIIKYFHDKWIEFRLKDVMKFLNENPKLVELNAMYIYNESYLKSLEEDKKFLEENSK</sequence>
<comment type="caution">
    <text evidence="1">The sequence shown here is derived from an EMBL/GenBank/DDBJ whole genome shotgun (WGS) entry which is preliminary data.</text>
</comment>